<feature type="compositionally biased region" description="Acidic residues" evidence="1">
    <location>
        <begin position="692"/>
        <end position="702"/>
    </location>
</feature>
<dbReference type="InterPro" id="IPR041078">
    <property type="entry name" value="Plavaka"/>
</dbReference>
<evidence type="ECO:0008006" key="4">
    <source>
        <dbReference type="Google" id="ProtNLM"/>
    </source>
</evidence>
<keyword evidence="3" id="KW-1185">Reference proteome</keyword>
<dbReference type="EMBL" id="CCBP010000457">
    <property type="protein sequence ID" value="CDO77502.1"/>
    <property type="molecule type" value="Genomic_DNA"/>
</dbReference>
<dbReference type="OrthoDB" id="2418900at2759"/>
<dbReference type="STRING" id="5643.A0A060SSI3"/>
<dbReference type="HOGENOM" id="CLU_006344_4_2_1"/>
<feature type="region of interest" description="Disordered" evidence="1">
    <location>
        <begin position="614"/>
        <end position="702"/>
    </location>
</feature>
<comment type="caution">
    <text evidence="2">The sequence shown here is derived from an EMBL/GenBank/DDBJ whole genome shotgun (WGS) entry which is preliminary data.</text>
</comment>
<gene>
    <name evidence="2" type="ORF">BN946_scf184912.g1</name>
</gene>
<evidence type="ECO:0000313" key="3">
    <source>
        <dbReference type="Proteomes" id="UP000029665"/>
    </source>
</evidence>
<feature type="compositionally biased region" description="Acidic residues" evidence="1">
    <location>
        <begin position="614"/>
        <end position="680"/>
    </location>
</feature>
<name>A0A060SSI3_PYCCI</name>
<dbReference type="AlphaFoldDB" id="A0A060SSI3"/>
<accession>A0A060SSI3</accession>
<dbReference type="Proteomes" id="UP000029665">
    <property type="component" value="Unassembled WGS sequence"/>
</dbReference>
<protein>
    <recommendedName>
        <fullName evidence="4">C2H2-type domain-containing protein</fullName>
    </recommendedName>
</protein>
<proteinExistence type="predicted"/>
<evidence type="ECO:0000256" key="1">
    <source>
        <dbReference type="SAM" id="MobiDB-lite"/>
    </source>
</evidence>
<sequence length="884" mass="99394">MSLTRCQCCGSTFQDSGHHSRHLGLKPACQKFYNNLADERVQQKVAGDLPHVVVDQPATCLLDELDIGDVPADPTGSALPENDSARGCAGMPVVQKLRRVIIEEVEDEEGGIAEPWMAETFPTPVATGIDEFLKLPITRNQTQPTFKNKKAFFKKVDALPVGPRWICDVLTVQGDQVGPNGQPLTEELELWHRDPVECVRELIGNPAFKDYMAYAPVRMTRGDTRFYGEMNTAEWWWKTQGKLPTGACIAPLILASDKTNLTVLRGDQTAWPVYLTIGNIDKSVRRKPLAHAVLLLGYIPTSKLHCFSKSTRSDAVYRLFHTCMTKILDPLINAGLTGVDMTTPSNASSPAAEKIAVHGALYHTADILRKVGDGSSPPEFVKHGLRAMYEPFWADLPHTDIFASITPDILHQLHKGVIKDPLLVWVEKIVGKSALDERFAAMSKAHGLRHFARGISVLSQWTGAEAKEIEKVLLGLLVRRVSPRVLKAIRALLDFVYFAQYEVHSDTTLSQMRQALNTFHRNKNALIELGVREHFNIPKLHSLIHYVDAIIQLGCLNDVNTENSERLHIDYAKKAYRASSRREYLSQMTTWLQRQEAVERRQAYLAWRAGLLEAEDGTDDSSGEETDEEHTGDDEMDTRWDEVDDEVDDKVDDEVDDEDVDAGDVDNEVDDEMDNDEQVGEMDGARDKDVGSNDETDDDVDDDVGVASVETIISSYGAVDFLEEVNEYLRDDHPTLPLVTEYSTFRVYHSLTMLLPASIHISNDKRICKLRAAPAAPRIRDRKAVPAQFDCGLFIQDTDSNRSQRELTGLRPGQVRAIFRLPDWMNMAEPLLVRDLIRTCHLMPKFGPDDLGRTQWMEKNVLDESGVTLLYNRYYDFHTFVALS</sequence>
<organism evidence="2 3">
    <name type="scientific">Pycnoporus cinnabarinus</name>
    <name type="common">Cinnabar-red polypore</name>
    <name type="synonym">Trametes cinnabarina</name>
    <dbReference type="NCBI Taxonomy" id="5643"/>
    <lineage>
        <taxon>Eukaryota</taxon>
        <taxon>Fungi</taxon>
        <taxon>Dikarya</taxon>
        <taxon>Basidiomycota</taxon>
        <taxon>Agaricomycotina</taxon>
        <taxon>Agaricomycetes</taxon>
        <taxon>Polyporales</taxon>
        <taxon>Polyporaceae</taxon>
        <taxon>Trametes</taxon>
    </lineage>
</organism>
<dbReference type="Pfam" id="PF18759">
    <property type="entry name" value="Plavaka"/>
    <property type="match status" value="2"/>
</dbReference>
<reference evidence="2" key="1">
    <citation type="submission" date="2014-01" db="EMBL/GenBank/DDBJ databases">
        <title>The genome of the white-rot fungus Pycnoporus cinnabarinus: a basidiomycete model with a versatile arsenal for lignocellulosic biomass breakdown.</title>
        <authorList>
            <person name="Levasseur A."/>
            <person name="Lomascolo A."/>
            <person name="Ruiz-Duenas F.J."/>
            <person name="Uzan E."/>
            <person name="Piumi F."/>
            <person name="Kues U."/>
            <person name="Ram A.F.J."/>
            <person name="Murat C."/>
            <person name="Haon M."/>
            <person name="Benoit I."/>
            <person name="Arfi Y."/>
            <person name="Chevret D."/>
            <person name="Drula E."/>
            <person name="Kwon M.J."/>
            <person name="Gouret P."/>
            <person name="Lesage-Meessen L."/>
            <person name="Lombard V."/>
            <person name="Mariette J."/>
            <person name="Noirot C."/>
            <person name="Park J."/>
            <person name="Patyshakuliyeva A."/>
            <person name="Wieneger R.A.B."/>
            <person name="Wosten H.A.B."/>
            <person name="Martin F."/>
            <person name="Coutinho P.M."/>
            <person name="de Vries R."/>
            <person name="Martinez A.T."/>
            <person name="Klopp C."/>
            <person name="Pontarotti P."/>
            <person name="Henrissat B."/>
            <person name="Record E."/>
        </authorList>
    </citation>
    <scope>NUCLEOTIDE SEQUENCE [LARGE SCALE GENOMIC DNA]</scope>
    <source>
        <strain evidence="2">BRFM137</strain>
    </source>
</reference>
<evidence type="ECO:0000313" key="2">
    <source>
        <dbReference type="EMBL" id="CDO77502.1"/>
    </source>
</evidence>